<name>A0A4R2P203_9BACL</name>
<sequence>MMPYGQACQLYTTCKMCMKNKYALEFPRHVEIRNTRWAKGFYCRECHNGDGEQWIDLFDYPYNYDSTLLLGKTIKVRGRRKKGWFQYYLTIKRAKQLVQEGAASIVHPGLIHLLYNKKELRRLIIEGNHFICFYCGEYGDTIDHIIPKSKGGLTTPKNCVCACLQCNQLKNDLTLAEFLERHKMTNVT</sequence>
<dbReference type="GO" id="GO:0004519">
    <property type="term" value="F:endonuclease activity"/>
    <property type="evidence" value="ECO:0007669"/>
    <property type="project" value="UniProtKB-KW"/>
</dbReference>
<gene>
    <name evidence="2" type="ORF">EV207_11651</name>
</gene>
<dbReference type="AlphaFoldDB" id="A0A4R2P203"/>
<protein>
    <submittedName>
        <fullName evidence="2">HNH endonuclease</fullName>
    </submittedName>
</protein>
<dbReference type="Gene3D" id="1.10.30.50">
    <property type="match status" value="1"/>
</dbReference>
<keyword evidence="2" id="KW-0255">Endonuclease</keyword>
<evidence type="ECO:0000313" key="2">
    <source>
        <dbReference type="EMBL" id="TCP28739.1"/>
    </source>
</evidence>
<keyword evidence="3" id="KW-1185">Reference proteome</keyword>
<evidence type="ECO:0000259" key="1">
    <source>
        <dbReference type="SMART" id="SM00507"/>
    </source>
</evidence>
<dbReference type="PANTHER" id="PTHR33877:SF2">
    <property type="entry name" value="OS07G0170200 PROTEIN"/>
    <property type="match status" value="1"/>
</dbReference>
<dbReference type="Pfam" id="PF01844">
    <property type="entry name" value="HNH"/>
    <property type="match status" value="1"/>
</dbReference>
<keyword evidence="2" id="KW-0378">Hydrolase</keyword>
<proteinExistence type="predicted"/>
<organism evidence="2 3">
    <name type="scientific">Scopulibacillus darangshiensis</name>
    <dbReference type="NCBI Taxonomy" id="442528"/>
    <lineage>
        <taxon>Bacteria</taxon>
        <taxon>Bacillati</taxon>
        <taxon>Bacillota</taxon>
        <taxon>Bacilli</taxon>
        <taxon>Bacillales</taxon>
        <taxon>Sporolactobacillaceae</taxon>
        <taxon>Scopulibacillus</taxon>
    </lineage>
</organism>
<comment type="caution">
    <text evidence="2">The sequence shown here is derived from an EMBL/GenBank/DDBJ whole genome shotgun (WGS) entry which is preliminary data.</text>
</comment>
<dbReference type="InterPro" id="IPR003615">
    <property type="entry name" value="HNH_nuc"/>
</dbReference>
<dbReference type="PANTHER" id="PTHR33877">
    <property type="entry name" value="SLL1193 PROTEIN"/>
    <property type="match status" value="1"/>
</dbReference>
<feature type="domain" description="HNH nuclease" evidence="1">
    <location>
        <begin position="119"/>
        <end position="168"/>
    </location>
</feature>
<dbReference type="CDD" id="cd00085">
    <property type="entry name" value="HNHc"/>
    <property type="match status" value="1"/>
</dbReference>
<dbReference type="InterPro" id="IPR052892">
    <property type="entry name" value="NA-targeting_endonuclease"/>
</dbReference>
<keyword evidence="2" id="KW-0540">Nuclease</keyword>
<reference evidence="2 3" key="1">
    <citation type="submission" date="2019-03" db="EMBL/GenBank/DDBJ databases">
        <title>Genomic Encyclopedia of Type Strains, Phase IV (KMG-IV): sequencing the most valuable type-strain genomes for metagenomic binning, comparative biology and taxonomic classification.</title>
        <authorList>
            <person name="Goeker M."/>
        </authorList>
    </citation>
    <scope>NUCLEOTIDE SEQUENCE [LARGE SCALE GENOMIC DNA]</scope>
    <source>
        <strain evidence="2 3">DSM 19377</strain>
    </source>
</reference>
<dbReference type="OrthoDB" id="9802901at2"/>
<dbReference type="EMBL" id="SLXK01000016">
    <property type="protein sequence ID" value="TCP28739.1"/>
    <property type="molecule type" value="Genomic_DNA"/>
</dbReference>
<evidence type="ECO:0000313" key="3">
    <source>
        <dbReference type="Proteomes" id="UP000295416"/>
    </source>
</evidence>
<dbReference type="Proteomes" id="UP000295416">
    <property type="component" value="Unassembled WGS sequence"/>
</dbReference>
<dbReference type="SMART" id="SM00507">
    <property type="entry name" value="HNHc"/>
    <property type="match status" value="1"/>
</dbReference>
<accession>A0A4R2P203</accession>
<dbReference type="InterPro" id="IPR002711">
    <property type="entry name" value="HNH"/>
</dbReference>